<proteinExistence type="predicted"/>
<evidence type="ECO:0000256" key="1">
    <source>
        <dbReference type="SAM" id="MobiDB-lite"/>
    </source>
</evidence>
<dbReference type="AlphaFoldDB" id="K1TMS0"/>
<dbReference type="InterPro" id="IPR003343">
    <property type="entry name" value="Big_2"/>
</dbReference>
<evidence type="ECO:0000259" key="2">
    <source>
        <dbReference type="SMART" id="SM00635"/>
    </source>
</evidence>
<feature type="domain" description="BIG2" evidence="2">
    <location>
        <begin position="25"/>
        <end position="104"/>
    </location>
</feature>
<reference evidence="3" key="1">
    <citation type="journal article" date="2013" name="Environ. Microbiol.">
        <title>Microbiota from the distal guts of lean and obese adolescents exhibit partial functional redundancy besides clear differences in community structure.</title>
        <authorList>
            <person name="Ferrer M."/>
            <person name="Ruiz A."/>
            <person name="Lanza F."/>
            <person name="Haange S.B."/>
            <person name="Oberbach A."/>
            <person name="Till H."/>
            <person name="Bargiela R."/>
            <person name="Campoy C."/>
            <person name="Segura M.T."/>
            <person name="Richter M."/>
            <person name="von Bergen M."/>
            <person name="Seifert J."/>
            <person name="Suarez A."/>
        </authorList>
    </citation>
    <scope>NUCLEOTIDE SEQUENCE</scope>
</reference>
<dbReference type="Pfam" id="PF02368">
    <property type="entry name" value="Big_2"/>
    <property type="match status" value="2"/>
</dbReference>
<feature type="region of interest" description="Disordered" evidence="1">
    <location>
        <begin position="195"/>
        <end position="216"/>
    </location>
</feature>
<sequence>MLGSLVVVALVVLIIVMALQGGKSGVDSITLDHESAEIAPQDTLTLKATVLDASGQELTDETLTWSSSNAAVATVKDGVVTGVTEGKAKITVKAGKRSADCTITVTNDAIEVKSLKLDKDRAEMQIGDSLTLTATMQPANAPDDLVSWASSDPNIATVKKGIVVATSSGSVTITASAGSCTATCQITVQAPSRVDSVTAETASATLDRRRHERPAP</sequence>
<dbReference type="Gene3D" id="2.60.40.1080">
    <property type="match status" value="2"/>
</dbReference>
<dbReference type="SMART" id="SM00635">
    <property type="entry name" value="BID_2"/>
    <property type="match status" value="2"/>
</dbReference>
<dbReference type="EMBL" id="AJWZ01006139">
    <property type="protein sequence ID" value="EKC60631.1"/>
    <property type="molecule type" value="Genomic_DNA"/>
</dbReference>
<feature type="domain" description="BIG2" evidence="2">
    <location>
        <begin position="111"/>
        <end position="187"/>
    </location>
</feature>
<protein>
    <submittedName>
        <fullName evidence="3">Protein containing Bacterial Ig-like, group 2 domain protein</fullName>
    </submittedName>
</protein>
<feature type="non-terminal residue" evidence="3">
    <location>
        <position position="216"/>
    </location>
</feature>
<organism evidence="3">
    <name type="scientific">human gut metagenome</name>
    <dbReference type="NCBI Taxonomy" id="408170"/>
    <lineage>
        <taxon>unclassified sequences</taxon>
        <taxon>metagenomes</taxon>
        <taxon>organismal metagenomes</taxon>
    </lineage>
</organism>
<dbReference type="SUPFAM" id="SSF49373">
    <property type="entry name" value="Invasin/intimin cell-adhesion fragments"/>
    <property type="match status" value="2"/>
</dbReference>
<accession>K1TMS0</accession>
<evidence type="ECO:0000313" key="3">
    <source>
        <dbReference type="EMBL" id="EKC60631.1"/>
    </source>
</evidence>
<dbReference type="InterPro" id="IPR008964">
    <property type="entry name" value="Invasin/intimin_cell_adhesion"/>
</dbReference>
<comment type="caution">
    <text evidence="3">The sequence shown here is derived from an EMBL/GenBank/DDBJ whole genome shotgun (WGS) entry which is preliminary data.</text>
</comment>
<feature type="compositionally biased region" description="Basic and acidic residues" evidence="1">
    <location>
        <begin position="206"/>
        <end position="216"/>
    </location>
</feature>
<gene>
    <name evidence="3" type="ORF">OBE_08877</name>
</gene>
<name>K1TMS0_9ZZZZ</name>